<evidence type="ECO:0000313" key="2">
    <source>
        <dbReference type="EMBL" id="KAJ6237813.1"/>
    </source>
</evidence>
<gene>
    <name evidence="2" type="ORF">M0813_26606</name>
</gene>
<feature type="transmembrane region" description="Helical" evidence="1">
    <location>
        <begin position="135"/>
        <end position="154"/>
    </location>
</feature>
<keyword evidence="3" id="KW-1185">Reference proteome</keyword>
<comment type="caution">
    <text evidence="2">The sequence shown here is derived from an EMBL/GenBank/DDBJ whole genome shotgun (WGS) entry which is preliminary data.</text>
</comment>
<accession>A0ABQ8Y145</accession>
<reference evidence="2" key="1">
    <citation type="submission" date="2022-08" db="EMBL/GenBank/DDBJ databases">
        <title>Novel sulfate-reducing endosymbionts in the free-living metamonad Anaeramoeba.</title>
        <authorList>
            <person name="Jerlstrom-Hultqvist J."/>
            <person name="Cepicka I."/>
            <person name="Gallot-Lavallee L."/>
            <person name="Salas-Leiva D."/>
            <person name="Curtis B.A."/>
            <person name="Zahonova K."/>
            <person name="Pipaliya S."/>
            <person name="Dacks J."/>
            <person name="Roger A.J."/>
        </authorList>
    </citation>
    <scope>NUCLEOTIDE SEQUENCE</scope>
    <source>
        <strain evidence="2">Schooner1</strain>
    </source>
</reference>
<keyword evidence="1" id="KW-0472">Membrane</keyword>
<keyword evidence="1" id="KW-0812">Transmembrane</keyword>
<evidence type="ECO:0000313" key="3">
    <source>
        <dbReference type="Proteomes" id="UP001150062"/>
    </source>
</evidence>
<sequence>MFSSLFTRFQTKTSPHTVQPRFVSIDNPRLLDSVFGFEKSKRNSIFEKRLLVKRIKEIEKKKRDYKQINLTDLEISVEKPQLQISKLGFVGLISTILGNPLINYISYELVVQKQRYLYPNVEHNRRMNFSKTIQYLSNVVLIGSGKLALQYNYALAIDQEDVYPKFLKVCSLYAASLYSLFDIPFVNRNSELWPIAGSIQSLVEISLFYVSILRNIVKKITNRKRNKSAEKRINVEFSNMISKSNKKTIKKEYPAERFLTVPFW</sequence>
<dbReference type="Proteomes" id="UP001150062">
    <property type="component" value="Unassembled WGS sequence"/>
</dbReference>
<dbReference type="EMBL" id="JAOAOG010000237">
    <property type="protein sequence ID" value="KAJ6237813.1"/>
    <property type="molecule type" value="Genomic_DNA"/>
</dbReference>
<evidence type="ECO:0000256" key="1">
    <source>
        <dbReference type="SAM" id="Phobius"/>
    </source>
</evidence>
<keyword evidence="1" id="KW-1133">Transmembrane helix</keyword>
<proteinExistence type="predicted"/>
<feature type="transmembrane region" description="Helical" evidence="1">
    <location>
        <begin position="87"/>
        <end position="107"/>
    </location>
</feature>
<protein>
    <submittedName>
        <fullName evidence="2">Uncharacterized protein</fullName>
    </submittedName>
</protein>
<organism evidence="2 3">
    <name type="scientific">Anaeramoeba flamelloides</name>
    <dbReference type="NCBI Taxonomy" id="1746091"/>
    <lineage>
        <taxon>Eukaryota</taxon>
        <taxon>Metamonada</taxon>
        <taxon>Anaeramoebidae</taxon>
        <taxon>Anaeramoeba</taxon>
    </lineage>
</organism>
<feature type="transmembrane region" description="Helical" evidence="1">
    <location>
        <begin position="192"/>
        <end position="217"/>
    </location>
</feature>
<name>A0ABQ8Y145_9EUKA</name>